<evidence type="ECO:0000256" key="1">
    <source>
        <dbReference type="ARBA" id="ARBA00007847"/>
    </source>
</evidence>
<organism evidence="3 4">
    <name type="scientific">Saccharopolyspora taberi</name>
    <dbReference type="NCBI Taxonomy" id="60895"/>
    <lineage>
        <taxon>Bacteria</taxon>
        <taxon>Bacillati</taxon>
        <taxon>Actinomycetota</taxon>
        <taxon>Actinomycetes</taxon>
        <taxon>Pseudonocardiales</taxon>
        <taxon>Pseudonocardiaceae</taxon>
        <taxon>Saccharopolyspora</taxon>
    </lineage>
</organism>
<evidence type="ECO:0000313" key="3">
    <source>
        <dbReference type="EMBL" id="GAA2804337.1"/>
    </source>
</evidence>
<evidence type="ECO:0000256" key="2">
    <source>
        <dbReference type="ARBA" id="ARBA00023235"/>
    </source>
</evidence>
<reference evidence="3 4" key="1">
    <citation type="journal article" date="2019" name="Int. J. Syst. Evol. Microbiol.">
        <title>The Global Catalogue of Microorganisms (GCM) 10K type strain sequencing project: providing services to taxonomists for standard genome sequencing and annotation.</title>
        <authorList>
            <consortium name="The Broad Institute Genomics Platform"/>
            <consortium name="The Broad Institute Genome Sequencing Center for Infectious Disease"/>
            <person name="Wu L."/>
            <person name="Ma J."/>
        </authorList>
    </citation>
    <scope>NUCLEOTIDE SEQUENCE [LARGE SCALE GENOMIC DNA]</scope>
    <source>
        <strain evidence="3 4">JCM 9383</strain>
    </source>
</reference>
<dbReference type="InterPro" id="IPR015942">
    <property type="entry name" value="Asp/Glu/hydantoin_racemase"/>
</dbReference>
<dbReference type="NCBIfam" id="TIGR00035">
    <property type="entry name" value="asp_race"/>
    <property type="match status" value="1"/>
</dbReference>
<accession>A0ABN3VIM8</accession>
<keyword evidence="2" id="KW-0413">Isomerase</keyword>
<dbReference type="Pfam" id="PF01177">
    <property type="entry name" value="Asp_Glu_race"/>
    <property type="match status" value="1"/>
</dbReference>
<dbReference type="InterPro" id="IPR018187">
    <property type="entry name" value="Asp/Glu_racemase_AS_1"/>
</dbReference>
<comment type="similarity">
    <text evidence="1">Belongs to the aspartate/glutamate racemases family.</text>
</comment>
<name>A0ABN3VIM8_9PSEU</name>
<dbReference type="InterPro" id="IPR004380">
    <property type="entry name" value="Asp_race"/>
</dbReference>
<dbReference type="EMBL" id="BAAAUX010000019">
    <property type="protein sequence ID" value="GAA2804337.1"/>
    <property type="molecule type" value="Genomic_DNA"/>
</dbReference>
<dbReference type="Proteomes" id="UP001500979">
    <property type="component" value="Unassembled WGS sequence"/>
</dbReference>
<dbReference type="SUPFAM" id="SSF53681">
    <property type="entry name" value="Aspartate/glutamate racemase"/>
    <property type="match status" value="2"/>
</dbReference>
<protein>
    <submittedName>
        <fullName evidence="3">Amino acid racemase</fullName>
    </submittedName>
</protein>
<evidence type="ECO:0000313" key="4">
    <source>
        <dbReference type="Proteomes" id="UP001500979"/>
    </source>
</evidence>
<comment type="caution">
    <text evidence="3">The sequence shown here is derived from an EMBL/GenBank/DDBJ whole genome shotgun (WGS) entry which is preliminary data.</text>
</comment>
<dbReference type="PROSITE" id="PS00923">
    <property type="entry name" value="ASP_GLU_RACEMASE_1"/>
    <property type="match status" value="1"/>
</dbReference>
<dbReference type="Gene3D" id="3.40.50.1860">
    <property type="match status" value="2"/>
</dbReference>
<proteinExistence type="inferred from homology"/>
<dbReference type="PANTHER" id="PTHR21198">
    <property type="entry name" value="GLUTAMATE RACEMASE"/>
    <property type="match status" value="1"/>
</dbReference>
<sequence length="251" mass="25956">MSDTVLGVSFPRTADPGVVGPTVGVLGGMGPAATADFYAKLIRATPADTDQEHLRVIIWSDPTTPDRTRALLEGGTDPTPWLTYGARVLAAGGADVIAVPCNTAHAFLPAVIERVGVPLVHMIERTSRHLAALRPPVREVGLLATTGTVRAGLYGEWLAAAGVALLEPDAASQADEVMAAIRLIKAGRRDPGLLASAARRLVERGAQAVIAGCTEVPLGLRADDLPVPLVDPTQVLAEAVIAHARAAKGSS</sequence>
<keyword evidence="4" id="KW-1185">Reference proteome</keyword>
<dbReference type="RefSeq" id="WP_344682689.1">
    <property type="nucleotide sequence ID" value="NZ_BAAAUX010000019.1"/>
</dbReference>
<dbReference type="InterPro" id="IPR001920">
    <property type="entry name" value="Asp/Glu_race"/>
</dbReference>
<dbReference type="PANTHER" id="PTHR21198:SF7">
    <property type="entry name" value="ASPARTATE-GLUTAMATE RACEMASE FAMILY"/>
    <property type="match status" value="1"/>
</dbReference>
<gene>
    <name evidence="3" type="ORF">GCM10010470_44390</name>
</gene>